<dbReference type="GO" id="GO:0051537">
    <property type="term" value="F:2 iron, 2 sulfur cluster binding"/>
    <property type="evidence" value="ECO:0007669"/>
    <property type="project" value="InterPro"/>
</dbReference>
<accession>A0A382ID36</accession>
<dbReference type="PROSITE" id="PS51085">
    <property type="entry name" value="2FE2S_FER_2"/>
    <property type="match status" value="1"/>
</dbReference>
<proteinExistence type="predicted"/>
<dbReference type="InterPro" id="IPR036010">
    <property type="entry name" value="2Fe-2S_ferredoxin-like_sf"/>
</dbReference>
<dbReference type="CDD" id="cd00207">
    <property type="entry name" value="fer2"/>
    <property type="match status" value="1"/>
</dbReference>
<dbReference type="InterPro" id="IPR001041">
    <property type="entry name" value="2Fe-2S_ferredoxin-type"/>
</dbReference>
<dbReference type="SUPFAM" id="SSF54292">
    <property type="entry name" value="2Fe-2S ferredoxin-like"/>
    <property type="match status" value="1"/>
</dbReference>
<dbReference type="PROSITE" id="PS00197">
    <property type="entry name" value="2FE2S_FER_1"/>
    <property type="match status" value="1"/>
</dbReference>
<reference evidence="2" key="1">
    <citation type="submission" date="2018-05" db="EMBL/GenBank/DDBJ databases">
        <authorList>
            <person name="Lanie J.A."/>
            <person name="Ng W.-L."/>
            <person name="Kazmierczak K.M."/>
            <person name="Andrzejewski T.M."/>
            <person name="Davidsen T.M."/>
            <person name="Wayne K.J."/>
            <person name="Tettelin H."/>
            <person name="Glass J.I."/>
            <person name="Rusch D."/>
            <person name="Podicherti R."/>
            <person name="Tsui H.-C.T."/>
            <person name="Winkler M.E."/>
        </authorList>
    </citation>
    <scope>NUCLEOTIDE SEQUENCE</scope>
</reference>
<protein>
    <recommendedName>
        <fullName evidence="1">2Fe-2S ferredoxin-type domain-containing protein</fullName>
    </recommendedName>
</protein>
<feature type="domain" description="2Fe-2S ferredoxin-type" evidence="1">
    <location>
        <begin position="2"/>
        <end position="51"/>
    </location>
</feature>
<dbReference type="InterPro" id="IPR006058">
    <property type="entry name" value="2Fe2S_fd_BS"/>
</dbReference>
<organism evidence="2">
    <name type="scientific">marine metagenome</name>
    <dbReference type="NCBI Taxonomy" id="408172"/>
    <lineage>
        <taxon>unclassified sequences</taxon>
        <taxon>metagenomes</taxon>
        <taxon>ecological metagenomes</taxon>
    </lineage>
</organism>
<gene>
    <name evidence="2" type="ORF">METZ01_LOCUS250370</name>
</gene>
<evidence type="ECO:0000259" key="1">
    <source>
        <dbReference type="PROSITE" id="PS51085"/>
    </source>
</evidence>
<dbReference type="InterPro" id="IPR012675">
    <property type="entry name" value="Beta-grasp_dom_sf"/>
</dbReference>
<dbReference type="Gene3D" id="3.10.20.30">
    <property type="match status" value="1"/>
</dbReference>
<dbReference type="EMBL" id="UINC01066618">
    <property type="protein sequence ID" value="SVB97516.1"/>
    <property type="molecule type" value="Genomic_DNA"/>
</dbReference>
<feature type="non-terminal residue" evidence="2">
    <location>
        <position position="51"/>
    </location>
</feature>
<evidence type="ECO:0000313" key="2">
    <source>
        <dbReference type="EMBL" id="SVB97516.1"/>
    </source>
</evidence>
<sequence>MAFVHFKPDEITHQIEDGSRLIEVCDETGVSLPFGCTEGSCGVCELTVIEG</sequence>
<dbReference type="Pfam" id="PF00111">
    <property type="entry name" value="Fer2"/>
    <property type="match status" value="1"/>
</dbReference>
<name>A0A382ID36_9ZZZZ</name>
<dbReference type="AlphaFoldDB" id="A0A382ID36"/>